<keyword evidence="7 11" id="KW-0238">DNA-binding</keyword>
<keyword evidence="8 11" id="KW-0804">Transcription</keyword>
<evidence type="ECO:0000259" key="13">
    <source>
        <dbReference type="PROSITE" id="PS51843"/>
    </source>
</evidence>
<sequence length="786" mass="90443">MQPPNYCLVCGDPAKYYNYNVPSCAGCRIFFRRAVIDVRTYGCNSNGICKVKGKNYCRQCRFDQCIRVGMNPAGINLPKNGNKKAVFDLIDSRKRVIATTNLLGLPSMSSSPEMPYVPTKMASITLPQLMEYRDVDFLLFLESKVCKLRQSTFRPDYLFTVKITDIIKKESELGNADRYESIQSSTASNSSQQNSPFKTDIMKTKLVLQQWTALDLLLSIEMAKILPVFAKLEHNDKERFIRNTYAIVTLFTRSYYSYEKRSDVIIYPDGTMPISLPLNTPRSITKLENDVMLRSTQPVKRIDLTREEYVLLKAMLFCNPAGEDNSDAGKRILEEEYERYSKTLLRYMQSIHGDTKGASRYAQVLLIMEAMLYFAERTQYCLICGVPTKHYHYYVPSCMACRLFFRRTVISGRNYGCSQNSVCEIKGKNSCRQCRFDQCIRVGMNPAGIKFAKNVNVSAVSDFVESRKRFIDASTDKISFPSTSSLPDILPIIPVKMASIILPQPMEYRDVDFLLFLESKVRKLRECSFNPEYMFTSSLTEIIEKGSELGNADRYDNNTNWLISKDSCQNSVFEADVLNTMRVLQHWVALDLLLSVVMAKVLPVYAKLEHNDKESLVRNTYAIVTLFTRCYYSYEKRSDVTIYPDGTKPISLFLNTPRCITKLESEVLIRCIQPVKRINLTKEEYLLLKALLFCNPACENISDAGRELLRKESERYSQTLLRYMQSIHGDAKGASRYAQVIAVIEAMFYFAMRTREYQLLWVVQRAEQARRLGREFPRVCIIEESF</sequence>
<keyword evidence="6 11" id="KW-0805">Transcription regulation</keyword>
<evidence type="ECO:0000256" key="4">
    <source>
        <dbReference type="ARBA" id="ARBA00022771"/>
    </source>
</evidence>
<feature type="domain" description="Nuclear receptor" evidence="12">
    <location>
        <begin position="378"/>
        <end position="451"/>
    </location>
</feature>
<evidence type="ECO:0000259" key="12">
    <source>
        <dbReference type="PROSITE" id="PS51030"/>
    </source>
</evidence>
<dbReference type="GO" id="GO:0000978">
    <property type="term" value="F:RNA polymerase II cis-regulatory region sequence-specific DNA binding"/>
    <property type="evidence" value="ECO:0007669"/>
    <property type="project" value="InterPro"/>
</dbReference>
<feature type="domain" description="NR LBD" evidence="13">
    <location>
        <begin position="180"/>
        <end position="404"/>
    </location>
</feature>
<keyword evidence="5 11" id="KW-0862">Zinc</keyword>
<dbReference type="SUPFAM" id="SSF48508">
    <property type="entry name" value="Nuclear receptor ligand-binding domain"/>
    <property type="match status" value="2"/>
</dbReference>
<evidence type="ECO:0000256" key="8">
    <source>
        <dbReference type="ARBA" id="ARBA00023163"/>
    </source>
</evidence>
<dbReference type="Gene3D" id="3.30.50.10">
    <property type="entry name" value="Erythroid Transcription Factor GATA-1, subunit A"/>
    <property type="match status" value="2"/>
</dbReference>
<feature type="domain" description="NR LBD" evidence="13">
    <location>
        <begin position="538"/>
        <end position="780"/>
    </location>
</feature>
<dbReference type="CDD" id="cd06960">
    <property type="entry name" value="NR_DBD_HNF4A"/>
    <property type="match status" value="2"/>
</dbReference>
<comment type="similarity">
    <text evidence="2 11">Belongs to the nuclear hormone receptor family.</text>
</comment>
<evidence type="ECO:0000256" key="7">
    <source>
        <dbReference type="ARBA" id="ARBA00023125"/>
    </source>
</evidence>
<comment type="subcellular location">
    <subcellularLocation>
        <location evidence="1 11">Nucleus</location>
    </subcellularLocation>
</comment>
<feature type="domain" description="Nuclear receptor" evidence="12">
    <location>
        <begin position="4"/>
        <end position="77"/>
    </location>
</feature>
<organism evidence="14 15">
    <name type="scientific">Panagrellus redivivus</name>
    <name type="common">Microworm</name>
    <dbReference type="NCBI Taxonomy" id="6233"/>
    <lineage>
        <taxon>Eukaryota</taxon>
        <taxon>Metazoa</taxon>
        <taxon>Ecdysozoa</taxon>
        <taxon>Nematoda</taxon>
        <taxon>Chromadorea</taxon>
        <taxon>Rhabditida</taxon>
        <taxon>Tylenchina</taxon>
        <taxon>Panagrolaimomorpha</taxon>
        <taxon>Panagrolaimoidea</taxon>
        <taxon>Panagrolaimidae</taxon>
        <taxon>Panagrellus</taxon>
    </lineage>
</organism>
<keyword evidence="4 11" id="KW-0863">Zinc-finger</keyword>
<dbReference type="SMART" id="SM00430">
    <property type="entry name" value="HOLI"/>
    <property type="match status" value="2"/>
</dbReference>
<keyword evidence="10 11" id="KW-0539">Nucleus</keyword>
<dbReference type="GO" id="GO:0005634">
    <property type="term" value="C:nucleus"/>
    <property type="evidence" value="ECO:0007669"/>
    <property type="project" value="UniProtKB-SubCell"/>
</dbReference>
<evidence type="ECO:0000256" key="6">
    <source>
        <dbReference type="ARBA" id="ARBA00023015"/>
    </source>
</evidence>
<dbReference type="InterPro" id="IPR050274">
    <property type="entry name" value="Nuclear_hormone_rcpt_NR2"/>
</dbReference>
<dbReference type="AlphaFoldDB" id="A0A7E4VT37"/>
<reference evidence="14" key="1">
    <citation type="journal article" date="2013" name="Genetics">
        <title>The draft genome and transcriptome of Panagrellus redivivus are shaped by the harsh demands of a free-living lifestyle.</title>
        <authorList>
            <person name="Srinivasan J."/>
            <person name="Dillman A.R."/>
            <person name="Macchietto M.G."/>
            <person name="Heikkinen L."/>
            <person name="Lakso M."/>
            <person name="Fracchia K.M."/>
            <person name="Antoshechkin I."/>
            <person name="Mortazavi A."/>
            <person name="Wong G."/>
            <person name="Sternberg P.W."/>
        </authorList>
    </citation>
    <scope>NUCLEOTIDE SEQUENCE [LARGE SCALE GENOMIC DNA]</scope>
    <source>
        <strain evidence="14">MT8872</strain>
    </source>
</reference>
<dbReference type="Gene3D" id="1.10.565.10">
    <property type="entry name" value="Retinoid X Receptor"/>
    <property type="match status" value="2"/>
</dbReference>
<proteinExistence type="inferred from homology"/>
<dbReference type="InterPro" id="IPR035500">
    <property type="entry name" value="NHR-like_dom_sf"/>
</dbReference>
<accession>A0A7E4VT37</accession>
<evidence type="ECO:0000256" key="11">
    <source>
        <dbReference type="RuleBase" id="RU004334"/>
    </source>
</evidence>
<dbReference type="PRINTS" id="PR00047">
    <property type="entry name" value="STROIDFINGER"/>
</dbReference>
<dbReference type="GO" id="GO:0003700">
    <property type="term" value="F:DNA-binding transcription factor activity"/>
    <property type="evidence" value="ECO:0007669"/>
    <property type="project" value="InterPro"/>
</dbReference>
<name>A0A7E4VT37_PANRE</name>
<evidence type="ECO:0000313" key="15">
    <source>
        <dbReference type="WBParaSite" id="Pan_g2722.t1"/>
    </source>
</evidence>
<evidence type="ECO:0000256" key="3">
    <source>
        <dbReference type="ARBA" id="ARBA00022723"/>
    </source>
</evidence>
<dbReference type="Pfam" id="PF00105">
    <property type="entry name" value="zf-C4"/>
    <property type="match status" value="2"/>
</dbReference>
<evidence type="ECO:0000313" key="14">
    <source>
        <dbReference type="Proteomes" id="UP000492821"/>
    </source>
</evidence>
<protein>
    <submittedName>
        <fullName evidence="15">Nuclear receptor</fullName>
    </submittedName>
</protein>
<evidence type="ECO:0000256" key="1">
    <source>
        <dbReference type="ARBA" id="ARBA00004123"/>
    </source>
</evidence>
<dbReference type="SUPFAM" id="SSF57716">
    <property type="entry name" value="Glucocorticoid receptor-like (DNA-binding domain)"/>
    <property type="match status" value="2"/>
</dbReference>
<dbReference type="SMART" id="SM00399">
    <property type="entry name" value="ZnF_C4"/>
    <property type="match status" value="2"/>
</dbReference>
<dbReference type="Proteomes" id="UP000492821">
    <property type="component" value="Unassembled WGS sequence"/>
</dbReference>
<dbReference type="InterPro" id="IPR013088">
    <property type="entry name" value="Znf_NHR/GATA"/>
</dbReference>
<evidence type="ECO:0000256" key="9">
    <source>
        <dbReference type="ARBA" id="ARBA00023170"/>
    </source>
</evidence>
<dbReference type="PROSITE" id="PS51030">
    <property type="entry name" value="NUCLEAR_REC_DBD_2"/>
    <property type="match status" value="2"/>
</dbReference>
<keyword evidence="3 11" id="KW-0479">Metal-binding</keyword>
<keyword evidence="9 11" id="KW-0675">Receptor</keyword>
<dbReference type="Pfam" id="PF00104">
    <property type="entry name" value="Hormone_recep"/>
    <property type="match status" value="2"/>
</dbReference>
<keyword evidence="14" id="KW-1185">Reference proteome</keyword>
<dbReference type="WBParaSite" id="Pan_g2722.t1">
    <property type="protein sequence ID" value="Pan_g2722.t1"/>
    <property type="gene ID" value="Pan_g2722"/>
</dbReference>
<dbReference type="InterPro" id="IPR000536">
    <property type="entry name" value="Nucl_hrmn_rcpt_lig-bd"/>
</dbReference>
<dbReference type="PROSITE" id="PS00031">
    <property type="entry name" value="NUCLEAR_REC_DBD_1"/>
    <property type="match status" value="2"/>
</dbReference>
<reference evidence="15" key="2">
    <citation type="submission" date="2020-10" db="UniProtKB">
        <authorList>
            <consortium name="WormBaseParasite"/>
        </authorList>
    </citation>
    <scope>IDENTIFICATION</scope>
</reference>
<dbReference type="PROSITE" id="PS51843">
    <property type="entry name" value="NR_LBD"/>
    <property type="match status" value="2"/>
</dbReference>
<dbReference type="InterPro" id="IPR001628">
    <property type="entry name" value="Znf_hrmn_rcpt"/>
</dbReference>
<dbReference type="PANTHER" id="PTHR24083">
    <property type="entry name" value="NUCLEAR HORMONE RECEPTOR"/>
    <property type="match status" value="1"/>
</dbReference>
<evidence type="ECO:0000256" key="10">
    <source>
        <dbReference type="ARBA" id="ARBA00023242"/>
    </source>
</evidence>
<evidence type="ECO:0000256" key="2">
    <source>
        <dbReference type="ARBA" id="ARBA00005993"/>
    </source>
</evidence>
<dbReference type="GO" id="GO:0008270">
    <property type="term" value="F:zinc ion binding"/>
    <property type="evidence" value="ECO:0007669"/>
    <property type="project" value="UniProtKB-KW"/>
</dbReference>
<dbReference type="InterPro" id="IPR049636">
    <property type="entry name" value="HNF4-like_DBD"/>
</dbReference>
<evidence type="ECO:0000256" key="5">
    <source>
        <dbReference type="ARBA" id="ARBA00022833"/>
    </source>
</evidence>